<proteinExistence type="predicted"/>
<gene>
    <name evidence="1" type="ORF">H8B15_13290</name>
</gene>
<name>A0ABR7MLG1_9BACT</name>
<evidence type="ECO:0000313" key="1">
    <source>
        <dbReference type="EMBL" id="MBC6611902.1"/>
    </source>
</evidence>
<organism evidence="1 2">
    <name type="scientific">Hymenobacter citatus</name>
    <dbReference type="NCBI Taxonomy" id="2763506"/>
    <lineage>
        <taxon>Bacteria</taxon>
        <taxon>Pseudomonadati</taxon>
        <taxon>Bacteroidota</taxon>
        <taxon>Cytophagia</taxon>
        <taxon>Cytophagales</taxon>
        <taxon>Hymenobacteraceae</taxon>
        <taxon>Hymenobacter</taxon>
    </lineage>
</organism>
<keyword evidence="2" id="KW-1185">Reference proteome</keyword>
<protein>
    <recommendedName>
        <fullName evidence="3">Peptidase M19</fullName>
    </recommendedName>
</protein>
<sequence>MHTFDFHFHPLFKRYVTQFDDAARHNSNCTLPVRLPGPGRVLDALVGHILENQASVAQTLAGKPAQAIRLGVAAVLAMEYVFASRQGLLKLLELEVLHRDVVAMLDSRFVEFVNKGEGSYAQLLDKEIAFYQWVVQEPGLRHPIHLLTRKAQQPVANQLDPNKLNLVLAIEGGHSLSQRRIRQLVGSLSPVAQVEKYRQDPTLDFLYLTLTHLSHIPEQPLCSHAFGFKLVKNMPAARPQFGGLTQLGKDVVRACINLKTNDFPILIDIKHMSARGREQFYAYRRELLAQPPAAEFAPPTTWPIVATHMGVTGFRRRQLRGQLVEYGVEAANPFSVRLRFNRVRAGQFKEGLLKENVFFNAASIGLFDEDIEEIAGSDGLIGISLDARILGYQSLTQRNAAGPDRDYDYFSREDFAAYFPDLSPALPPLPEVEEAATPPGVEVALSGQEVLGQASRRTRELYLFCLNVLHVVAVVQAMRPAAPRPAWDYVCLGSDYDGLIDSIKAARTVEQLPGFRQELHEYFPKAEKAYRKLRPQVGELLPRSNGVPDVELVLEQLFYANGRQFLEEWWG</sequence>
<accession>A0ABR7MLG1</accession>
<evidence type="ECO:0000313" key="2">
    <source>
        <dbReference type="Proteomes" id="UP000622017"/>
    </source>
</evidence>
<reference evidence="1 2" key="1">
    <citation type="submission" date="2020-08" db="EMBL/GenBank/DDBJ databases">
        <title>Hymenobacter sp.</title>
        <authorList>
            <person name="Kim M.K."/>
        </authorList>
    </citation>
    <scope>NUCLEOTIDE SEQUENCE [LARGE SCALE GENOMIC DNA]</scope>
    <source>
        <strain evidence="1 2">BT507</strain>
    </source>
</reference>
<dbReference type="InterPro" id="IPR032466">
    <property type="entry name" value="Metal_Hydrolase"/>
</dbReference>
<dbReference type="EMBL" id="JACSCY010000010">
    <property type="protein sequence ID" value="MBC6611902.1"/>
    <property type="molecule type" value="Genomic_DNA"/>
</dbReference>
<dbReference type="Gene3D" id="3.20.20.140">
    <property type="entry name" value="Metal-dependent hydrolases"/>
    <property type="match status" value="1"/>
</dbReference>
<comment type="caution">
    <text evidence="1">The sequence shown here is derived from an EMBL/GenBank/DDBJ whole genome shotgun (WGS) entry which is preliminary data.</text>
</comment>
<dbReference type="RefSeq" id="WP_187320178.1">
    <property type="nucleotide sequence ID" value="NZ_JACSCY010000010.1"/>
</dbReference>
<evidence type="ECO:0008006" key="3">
    <source>
        <dbReference type="Google" id="ProtNLM"/>
    </source>
</evidence>
<dbReference type="SUPFAM" id="SSF51556">
    <property type="entry name" value="Metallo-dependent hydrolases"/>
    <property type="match status" value="1"/>
</dbReference>
<dbReference type="Proteomes" id="UP000622017">
    <property type="component" value="Unassembled WGS sequence"/>
</dbReference>